<gene>
    <name evidence="1" type="ORF">RDB_LOCUS89356</name>
</gene>
<evidence type="ECO:0000313" key="2">
    <source>
        <dbReference type="Proteomes" id="UP000663843"/>
    </source>
</evidence>
<organism evidence="1 2">
    <name type="scientific">Rhizoctonia solani</name>
    <dbReference type="NCBI Taxonomy" id="456999"/>
    <lineage>
        <taxon>Eukaryota</taxon>
        <taxon>Fungi</taxon>
        <taxon>Dikarya</taxon>
        <taxon>Basidiomycota</taxon>
        <taxon>Agaricomycotina</taxon>
        <taxon>Agaricomycetes</taxon>
        <taxon>Cantharellales</taxon>
        <taxon>Ceratobasidiaceae</taxon>
        <taxon>Rhizoctonia</taxon>
    </lineage>
</organism>
<reference evidence="1" key="1">
    <citation type="submission" date="2021-01" db="EMBL/GenBank/DDBJ databases">
        <authorList>
            <person name="Kaushik A."/>
        </authorList>
    </citation>
    <scope>NUCLEOTIDE SEQUENCE</scope>
    <source>
        <strain evidence="1">AG2-2IIIB</strain>
    </source>
</reference>
<dbReference type="Proteomes" id="UP000663843">
    <property type="component" value="Unassembled WGS sequence"/>
</dbReference>
<name>A0A8H3BBW9_9AGAM</name>
<dbReference type="EMBL" id="CAJMWT010002765">
    <property type="protein sequence ID" value="CAE6453948.1"/>
    <property type="molecule type" value="Genomic_DNA"/>
</dbReference>
<dbReference type="AlphaFoldDB" id="A0A8H3BBW9"/>
<comment type="caution">
    <text evidence="1">The sequence shown here is derived from an EMBL/GenBank/DDBJ whole genome shotgun (WGS) entry which is preliminary data.</text>
</comment>
<proteinExistence type="predicted"/>
<evidence type="ECO:0000313" key="1">
    <source>
        <dbReference type="EMBL" id="CAE6453948.1"/>
    </source>
</evidence>
<accession>A0A8H3BBW9</accession>
<protein>
    <submittedName>
        <fullName evidence="1">Uncharacterized protein</fullName>
    </submittedName>
</protein>
<sequence length="235" mass="26174">MANKTLNIYAPHLQKETTIMLMFEPPISDRLFEDQFPVVWKIATFRAGGHAKATIQYHARLAFGYAQIDQDNLVESDAWVEVENDDHGRISRGAGAKRFGDASEGNSPKLLTCKNSSSDPANMSIGFLKGDGVYQRFQPVFVWTGVGAGSDVTTEFIPKLTAYVTRDYKGAPIQFILNMFHLKVPFVVTEMVRGKVEAAAIWTCNLHELDDVTVWNLIEGDTSSDLSILQESHMV</sequence>